<dbReference type="SUPFAM" id="SSF54001">
    <property type="entry name" value="Cysteine proteinases"/>
    <property type="match status" value="1"/>
</dbReference>
<dbReference type="AlphaFoldDB" id="A0A2I2KIQ6"/>
<evidence type="ECO:0000256" key="3">
    <source>
        <dbReference type="ARBA" id="ARBA00022801"/>
    </source>
</evidence>
<dbReference type="PANTHER" id="PTHR47359:SF3">
    <property type="entry name" value="NLP_P60 DOMAIN-CONTAINING PROTEIN-RELATED"/>
    <property type="match status" value="1"/>
</dbReference>
<evidence type="ECO:0000313" key="7">
    <source>
        <dbReference type="EMBL" id="SNQ45551.1"/>
    </source>
</evidence>
<dbReference type="PANTHER" id="PTHR47359">
    <property type="entry name" value="PEPTIDOGLYCAN DL-ENDOPEPTIDASE CWLO"/>
    <property type="match status" value="1"/>
</dbReference>
<evidence type="ECO:0000313" key="8">
    <source>
        <dbReference type="Proteomes" id="UP000234331"/>
    </source>
</evidence>
<dbReference type="Pfam" id="PF00877">
    <property type="entry name" value="NLPC_P60"/>
    <property type="match status" value="1"/>
</dbReference>
<accession>A0A2I2KIQ6</accession>
<evidence type="ECO:0000256" key="1">
    <source>
        <dbReference type="ARBA" id="ARBA00007074"/>
    </source>
</evidence>
<keyword evidence="4" id="KW-0788">Thiol protease</keyword>
<keyword evidence="2" id="KW-0645">Protease</keyword>
<dbReference type="SUPFAM" id="SSF49373">
    <property type="entry name" value="Invasin/intimin cell-adhesion fragments"/>
    <property type="match status" value="1"/>
</dbReference>
<keyword evidence="8" id="KW-1185">Reference proteome</keyword>
<organism evidence="7 8">
    <name type="scientific">Frankia canadensis</name>
    <dbReference type="NCBI Taxonomy" id="1836972"/>
    <lineage>
        <taxon>Bacteria</taxon>
        <taxon>Bacillati</taxon>
        <taxon>Actinomycetota</taxon>
        <taxon>Actinomycetes</taxon>
        <taxon>Frankiales</taxon>
        <taxon>Frankiaceae</taxon>
        <taxon>Frankia</taxon>
    </lineage>
</organism>
<dbReference type="GO" id="GO:0006508">
    <property type="term" value="P:proteolysis"/>
    <property type="evidence" value="ECO:0007669"/>
    <property type="project" value="UniProtKB-KW"/>
</dbReference>
<dbReference type="Proteomes" id="UP000234331">
    <property type="component" value="Unassembled WGS sequence"/>
</dbReference>
<name>A0A2I2KIQ6_9ACTN</name>
<dbReference type="InterPro" id="IPR051794">
    <property type="entry name" value="PG_Endopeptidase_C40"/>
</dbReference>
<protein>
    <submittedName>
        <fullName evidence="7">Putative NLP/P60 family protein (Secreted protein) (Partial match)</fullName>
    </submittedName>
</protein>
<comment type="similarity">
    <text evidence="1">Belongs to the peptidase C40 family.</text>
</comment>
<proteinExistence type="inferred from homology"/>
<feature type="domain" description="NlpC/P60" evidence="6">
    <location>
        <begin position="251"/>
        <end position="367"/>
    </location>
</feature>
<dbReference type="PROSITE" id="PS51935">
    <property type="entry name" value="NLPC_P60"/>
    <property type="match status" value="1"/>
</dbReference>
<evidence type="ECO:0000256" key="2">
    <source>
        <dbReference type="ARBA" id="ARBA00022670"/>
    </source>
</evidence>
<keyword evidence="3" id="KW-0378">Hydrolase</keyword>
<dbReference type="InterPro" id="IPR038765">
    <property type="entry name" value="Papain-like_cys_pep_sf"/>
</dbReference>
<gene>
    <name evidence="7" type="ORF">FRACA_1020009</name>
</gene>
<dbReference type="InterPro" id="IPR008964">
    <property type="entry name" value="Invasin/intimin_cell_adhesion"/>
</dbReference>
<dbReference type="InterPro" id="IPR000064">
    <property type="entry name" value="NLP_P60_dom"/>
</dbReference>
<dbReference type="Gene3D" id="3.90.1720.10">
    <property type="entry name" value="endopeptidase domain like (from Nostoc punctiforme)"/>
    <property type="match status" value="1"/>
</dbReference>
<dbReference type="EMBL" id="FZMO01000005">
    <property type="protein sequence ID" value="SNQ45551.1"/>
    <property type="molecule type" value="Genomic_DNA"/>
</dbReference>
<feature type="region of interest" description="Disordered" evidence="5">
    <location>
        <begin position="1"/>
        <end position="41"/>
    </location>
</feature>
<evidence type="ECO:0000256" key="4">
    <source>
        <dbReference type="ARBA" id="ARBA00022807"/>
    </source>
</evidence>
<dbReference type="GO" id="GO:0008234">
    <property type="term" value="F:cysteine-type peptidase activity"/>
    <property type="evidence" value="ECO:0007669"/>
    <property type="project" value="UniProtKB-KW"/>
</dbReference>
<reference evidence="7 8" key="1">
    <citation type="submission" date="2017-06" db="EMBL/GenBank/DDBJ databases">
        <authorList>
            <person name="Kim H.J."/>
            <person name="Triplett B.A."/>
        </authorList>
    </citation>
    <scope>NUCLEOTIDE SEQUENCE [LARGE SCALE GENOMIC DNA]</scope>
    <source>
        <strain evidence="7">FRACA_ARgP5</strain>
    </source>
</reference>
<sequence length="367" mass="37481">MAWLPEDWEQFVRGRQRPPAPRASSGAGTGTARRRTTAPPRRAVTIAAFTTGTIAASTAAFAATVPSGTDGAASLDANALTSQTHEAALIPGQSGGSSGDLNAARTLAPLASAIADHDSVFTNVSISADKTNVAPNTPVVLTVRATEADSGAPLANQDVRIVVVNGPQWQTSTRLHTDANGNAQITARLLSTTTITAVFDGSSALRPSLAGAATVTISSPTRGGSGAGGLGGVGGSGSAIDQAIPTVIPGSSIGDKAVYLASLNKGKPYVWGAEGPYSFDCSGLVQYVFKQLGRSLPRTAQGQYNVSTKVPQSGKQPGDLIFYGTPGNIYHVGIYAGNGYMWAAPQTGGVVSLRPIYSSTYKVGRIH</sequence>
<evidence type="ECO:0000259" key="6">
    <source>
        <dbReference type="PROSITE" id="PS51935"/>
    </source>
</evidence>
<dbReference type="Gene3D" id="2.60.40.1120">
    <property type="entry name" value="Carboxypeptidase-like, regulatory domain"/>
    <property type="match status" value="1"/>
</dbReference>
<evidence type="ECO:0000256" key="5">
    <source>
        <dbReference type="SAM" id="MobiDB-lite"/>
    </source>
</evidence>